<organism evidence="2">
    <name type="scientific">Tanacetum cinerariifolium</name>
    <name type="common">Dalmatian daisy</name>
    <name type="synonym">Chrysanthemum cinerariifolium</name>
    <dbReference type="NCBI Taxonomy" id="118510"/>
    <lineage>
        <taxon>Eukaryota</taxon>
        <taxon>Viridiplantae</taxon>
        <taxon>Streptophyta</taxon>
        <taxon>Embryophyta</taxon>
        <taxon>Tracheophyta</taxon>
        <taxon>Spermatophyta</taxon>
        <taxon>Magnoliopsida</taxon>
        <taxon>eudicotyledons</taxon>
        <taxon>Gunneridae</taxon>
        <taxon>Pentapetalae</taxon>
        <taxon>asterids</taxon>
        <taxon>campanulids</taxon>
        <taxon>Asterales</taxon>
        <taxon>Asteraceae</taxon>
        <taxon>Asteroideae</taxon>
        <taxon>Anthemideae</taxon>
        <taxon>Anthemidinae</taxon>
        <taxon>Tanacetum</taxon>
    </lineage>
</organism>
<dbReference type="GO" id="GO:0003676">
    <property type="term" value="F:nucleic acid binding"/>
    <property type="evidence" value="ECO:0007669"/>
    <property type="project" value="InterPro"/>
</dbReference>
<name>A0A699H3D7_TANCI</name>
<dbReference type="InterPro" id="IPR012337">
    <property type="entry name" value="RNaseH-like_sf"/>
</dbReference>
<dbReference type="InterPro" id="IPR036397">
    <property type="entry name" value="RNaseH_sf"/>
</dbReference>
<dbReference type="PANTHER" id="PTHR42648:SF21">
    <property type="entry name" value="CYSTEINE-RICH RLK (RECEPTOR-LIKE PROTEIN KINASE) 8"/>
    <property type="match status" value="1"/>
</dbReference>
<feature type="domain" description="Integrase catalytic" evidence="1">
    <location>
        <begin position="608"/>
        <end position="781"/>
    </location>
</feature>
<dbReference type="AlphaFoldDB" id="A0A699H3D7"/>
<protein>
    <submittedName>
        <fullName evidence="2">Integrase, catalytic region, zinc finger, CCHC-type, peptidase aspartic, catalytic</fullName>
    </submittedName>
</protein>
<dbReference type="Gene3D" id="3.30.420.10">
    <property type="entry name" value="Ribonuclease H-like superfamily/Ribonuclease H"/>
    <property type="match status" value="1"/>
</dbReference>
<evidence type="ECO:0000259" key="1">
    <source>
        <dbReference type="PROSITE" id="PS50994"/>
    </source>
</evidence>
<evidence type="ECO:0000313" key="2">
    <source>
        <dbReference type="EMBL" id="GEX26888.1"/>
    </source>
</evidence>
<sequence length="812" mass="92473">MLLAMKDEAGFNLTNKENDFMLDNSYGEEPKELTATVMLTTRLEPAADNTENVPSYDAKAVTERLKKAIASQPKMYDGDSLYSNKLVIYSPNLEETLEDAKESQIKMRHKIVQLRYEKLNTLYETFVHQQELSDKQKYFSIPSTSDNGFESKDVPLESPVLKIRKESRLLKMIDTLGFNSGLMSKGRERHVERGKKEDGWMWVAKERESLDSVYERLTTLVNIMDCINVHLISVAINTKFLNCLQPKWSKYVTMVCHKQTGDVVSYDELYDSLVQFEPHVLASRAKKAAKNNDPLALIAHSNASSSQSHANSSYSLQSYYVTHPPSVVDYDDEYQGELQRDSQEDKLTTTMMLLARSISQKLSLLTNNRLRTSSNTRNQAVVQDVNPNKVYEPFLQAGLGYPNLERLKKAITAQPKMYDGDSLYSNKLETNSPNSEETLEDAEESQIKMRHKIVQLNYEKLNMLYETFVPPQELSAEQKYISIPYTYDNGFESKDVPSESPVLKIRKESRLLKMIDTLGDAIIGLQTRINKTLLQDSQRQWISDSQNKLREFYKTDEQSALVMIISLQSHDMEVNFQGNLTSSHVYYVEDLGHNLFLVGQICDGDLEVAFRSNTCYVRNLVGDDLPTGSRDSNLYTISIFEMVASYPVYFLRTKDEAPDKIIDFVNHVQRNLKAQILTIRADNGTEFKNKKLQAFYAKLGTVHKTLISRMPQQISVVERCNQCYATSPQEVYDNSDVNTLDNDRISSSSSIVVDQDDAPQIVSSSKERVANEPNSLVLNEVADEFVQEDVADFDGNMFHNAPQTPKFDVAES</sequence>
<reference evidence="2" key="1">
    <citation type="journal article" date="2019" name="Sci. Rep.">
        <title>Draft genome of Tanacetum cinerariifolium, the natural source of mosquito coil.</title>
        <authorList>
            <person name="Yamashiro T."/>
            <person name="Shiraishi A."/>
            <person name="Satake H."/>
            <person name="Nakayama K."/>
        </authorList>
    </citation>
    <scope>NUCLEOTIDE SEQUENCE</scope>
</reference>
<dbReference type="PANTHER" id="PTHR42648">
    <property type="entry name" value="TRANSPOSASE, PUTATIVE-RELATED"/>
    <property type="match status" value="1"/>
</dbReference>
<dbReference type="InterPro" id="IPR001584">
    <property type="entry name" value="Integrase_cat-core"/>
</dbReference>
<dbReference type="SUPFAM" id="SSF53098">
    <property type="entry name" value="Ribonuclease H-like"/>
    <property type="match status" value="1"/>
</dbReference>
<dbReference type="PROSITE" id="PS50994">
    <property type="entry name" value="INTEGRASE"/>
    <property type="match status" value="1"/>
</dbReference>
<accession>A0A699H3D7</accession>
<proteinExistence type="predicted"/>
<dbReference type="GO" id="GO:0015074">
    <property type="term" value="P:DNA integration"/>
    <property type="evidence" value="ECO:0007669"/>
    <property type="project" value="InterPro"/>
</dbReference>
<comment type="caution">
    <text evidence="2">The sequence shown here is derived from an EMBL/GenBank/DDBJ whole genome shotgun (WGS) entry which is preliminary data.</text>
</comment>
<dbReference type="InterPro" id="IPR039537">
    <property type="entry name" value="Retrotran_Ty1/copia-like"/>
</dbReference>
<dbReference type="EMBL" id="BKCJ010098599">
    <property type="protein sequence ID" value="GEX26888.1"/>
    <property type="molecule type" value="Genomic_DNA"/>
</dbReference>
<gene>
    <name evidence="2" type="ORF">Tci_298863</name>
</gene>